<dbReference type="Pfam" id="PF12706">
    <property type="entry name" value="Lactamase_B_2"/>
    <property type="match status" value="1"/>
</dbReference>
<proteinExistence type="predicted"/>
<dbReference type="SMART" id="SM00849">
    <property type="entry name" value="Lactamase_B"/>
    <property type="match status" value="1"/>
</dbReference>
<evidence type="ECO:0000259" key="1">
    <source>
        <dbReference type="SMART" id="SM00849"/>
    </source>
</evidence>
<dbReference type="InterPro" id="IPR001279">
    <property type="entry name" value="Metallo-B-lactamas"/>
</dbReference>
<sequence>MRVTVIGCSGSFPGPDSPASSYLVQAEGFAMLLDMGNGAVGSLHRFHDILDIDAILLSHLHPDHCLDLTVYWIARTYCPDGPAPRIPVYGPTGTAEHMVKAYEPEPNPAMTQTFDFQDLRPGPVRIGPFTVTTTLVNHPVEAYGIRVEHEGRAVTYSGDTGVSDALVELARDSDVFLCEAAFLQGRDLPPDMHLTGREAGEHAARAGVGTLVLTHLLPWNDPAQTLAEAKASGFRGTIELAEVGLAYDLGPGPATRVPAV</sequence>
<dbReference type="InterPro" id="IPR036866">
    <property type="entry name" value="RibonucZ/Hydroxyglut_hydro"/>
</dbReference>
<dbReference type="EMBL" id="JBHSXS010000056">
    <property type="protein sequence ID" value="MFC6886588.1"/>
    <property type="molecule type" value="Genomic_DNA"/>
</dbReference>
<protein>
    <submittedName>
        <fullName evidence="2">MBL fold metallo-hydrolase</fullName>
    </submittedName>
</protein>
<dbReference type="CDD" id="cd07716">
    <property type="entry name" value="RNaseZ_short-form-like_MBL-fold"/>
    <property type="match status" value="1"/>
</dbReference>
<dbReference type="Gene3D" id="3.60.15.10">
    <property type="entry name" value="Ribonuclease Z/Hydroxyacylglutathione hydrolase-like"/>
    <property type="match status" value="1"/>
</dbReference>
<dbReference type="PANTHER" id="PTHR46018">
    <property type="entry name" value="ZINC PHOSPHODIESTERASE ELAC PROTEIN 1"/>
    <property type="match status" value="1"/>
</dbReference>
<evidence type="ECO:0000313" key="2">
    <source>
        <dbReference type="EMBL" id="MFC6886588.1"/>
    </source>
</evidence>
<dbReference type="PANTHER" id="PTHR46018:SF4">
    <property type="entry name" value="METALLO-HYDROLASE YHFI-RELATED"/>
    <property type="match status" value="1"/>
</dbReference>
<comment type="caution">
    <text evidence="2">The sequence shown here is derived from an EMBL/GenBank/DDBJ whole genome shotgun (WGS) entry which is preliminary data.</text>
</comment>
<feature type="domain" description="Metallo-beta-lactamase" evidence="1">
    <location>
        <begin position="18"/>
        <end position="197"/>
    </location>
</feature>
<keyword evidence="3" id="KW-1185">Reference proteome</keyword>
<dbReference type="Proteomes" id="UP001596380">
    <property type="component" value="Unassembled WGS sequence"/>
</dbReference>
<dbReference type="RefSeq" id="WP_378064113.1">
    <property type="nucleotide sequence ID" value="NZ_JBHSXS010000056.1"/>
</dbReference>
<reference evidence="3" key="1">
    <citation type="journal article" date="2019" name="Int. J. Syst. Evol. Microbiol.">
        <title>The Global Catalogue of Microorganisms (GCM) 10K type strain sequencing project: providing services to taxonomists for standard genome sequencing and annotation.</title>
        <authorList>
            <consortium name="The Broad Institute Genomics Platform"/>
            <consortium name="The Broad Institute Genome Sequencing Center for Infectious Disease"/>
            <person name="Wu L."/>
            <person name="Ma J."/>
        </authorList>
    </citation>
    <scope>NUCLEOTIDE SEQUENCE [LARGE SCALE GENOMIC DNA]</scope>
    <source>
        <strain evidence="3">JCM 3369</strain>
    </source>
</reference>
<organism evidence="2 3">
    <name type="scientific">Actinomadura yumaensis</name>
    <dbReference type="NCBI Taxonomy" id="111807"/>
    <lineage>
        <taxon>Bacteria</taxon>
        <taxon>Bacillati</taxon>
        <taxon>Actinomycetota</taxon>
        <taxon>Actinomycetes</taxon>
        <taxon>Streptosporangiales</taxon>
        <taxon>Thermomonosporaceae</taxon>
        <taxon>Actinomadura</taxon>
    </lineage>
</organism>
<dbReference type="SUPFAM" id="SSF56281">
    <property type="entry name" value="Metallo-hydrolase/oxidoreductase"/>
    <property type="match status" value="1"/>
</dbReference>
<name>A0ABW2CZT1_9ACTN</name>
<gene>
    <name evidence="2" type="ORF">ACFQKB_42980</name>
</gene>
<accession>A0ABW2CZT1</accession>
<evidence type="ECO:0000313" key="3">
    <source>
        <dbReference type="Proteomes" id="UP001596380"/>
    </source>
</evidence>